<evidence type="ECO:0000256" key="2">
    <source>
        <dbReference type="ARBA" id="ARBA00022490"/>
    </source>
</evidence>
<evidence type="ECO:0000256" key="4">
    <source>
        <dbReference type="ARBA" id="ARBA00022679"/>
    </source>
</evidence>
<evidence type="ECO:0000256" key="3">
    <source>
        <dbReference type="ARBA" id="ARBA00022603"/>
    </source>
</evidence>
<proteinExistence type="predicted"/>
<evidence type="ECO:0000313" key="7">
    <source>
        <dbReference type="EMBL" id="EQD68556.1"/>
    </source>
</evidence>
<gene>
    <name evidence="7" type="ORF">B1A_07285</name>
</gene>
<comment type="caution">
    <text evidence="7">The sequence shown here is derived from an EMBL/GenBank/DDBJ whole genome shotgun (WGS) entry which is preliminary data.</text>
</comment>
<reference evidence="7" key="1">
    <citation type="submission" date="2013-08" db="EMBL/GenBank/DDBJ databases">
        <authorList>
            <person name="Mendez C."/>
            <person name="Richter M."/>
            <person name="Ferrer M."/>
            <person name="Sanchez J."/>
        </authorList>
    </citation>
    <scope>NUCLEOTIDE SEQUENCE</scope>
</reference>
<dbReference type="GO" id="GO:0016423">
    <property type="term" value="F:tRNA (guanine) methyltransferase activity"/>
    <property type="evidence" value="ECO:0007669"/>
    <property type="project" value="TreeGrafter"/>
</dbReference>
<evidence type="ECO:0000256" key="5">
    <source>
        <dbReference type="ARBA" id="ARBA00022694"/>
    </source>
</evidence>
<dbReference type="InterPro" id="IPR053943">
    <property type="entry name" value="RlmKL-like_Mtase_CS"/>
</dbReference>
<keyword evidence="2" id="KW-0963">Cytoplasm</keyword>
<keyword evidence="3 7" id="KW-0489">Methyltransferase</keyword>
<evidence type="ECO:0000259" key="6">
    <source>
        <dbReference type="Pfam" id="PF01170"/>
    </source>
</evidence>
<dbReference type="PANTHER" id="PTHR14911">
    <property type="entry name" value="THUMP DOMAIN-CONTAINING"/>
    <property type="match status" value="1"/>
</dbReference>
<accession>T1B6K4</accession>
<keyword evidence="5" id="KW-0819">tRNA processing</keyword>
<dbReference type="CDD" id="cd02440">
    <property type="entry name" value="AdoMet_MTases"/>
    <property type="match status" value="1"/>
</dbReference>
<dbReference type="Pfam" id="PF01170">
    <property type="entry name" value="UPF0020"/>
    <property type="match status" value="1"/>
</dbReference>
<dbReference type="SUPFAM" id="SSF53335">
    <property type="entry name" value="S-adenosyl-L-methionine-dependent methyltransferases"/>
    <property type="match status" value="1"/>
</dbReference>
<reference evidence="7" key="2">
    <citation type="journal article" date="2014" name="ISME J.">
        <title>Microbial stratification in low pH oxic and suboxic macroscopic growths along an acid mine drainage.</title>
        <authorList>
            <person name="Mendez-Garcia C."/>
            <person name="Mesa V."/>
            <person name="Sprenger R.R."/>
            <person name="Richter M."/>
            <person name="Diez M.S."/>
            <person name="Solano J."/>
            <person name="Bargiela R."/>
            <person name="Golyshina O.V."/>
            <person name="Manteca A."/>
            <person name="Ramos J.L."/>
            <person name="Gallego J.R."/>
            <person name="Llorente I."/>
            <person name="Martins Dos Santos V.A."/>
            <person name="Jensen O.N."/>
            <person name="Pelaez A.I."/>
            <person name="Sanchez J."/>
            <person name="Ferrer M."/>
        </authorList>
    </citation>
    <scope>NUCLEOTIDE SEQUENCE</scope>
</reference>
<dbReference type="GO" id="GO:0005737">
    <property type="term" value="C:cytoplasm"/>
    <property type="evidence" value="ECO:0007669"/>
    <property type="project" value="UniProtKB-SubCell"/>
</dbReference>
<evidence type="ECO:0000256" key="1">
    <source>
        <dbReference type="ARBA" id="ARBA00004496"/>
    </source>
</evidence>
<protein>
    <submittedName>
        <fullName evidence="7">RNA methylase</fullName>
    </submittedName>
</protein>
<dbReference type="PROSITE" id="PS01261">
    <property type="entry name" value="UPF0020"/>
    <property type="match status" value="1"/>
</dbReference>
<dbReference type="PANTHER" id="PTHR14911:SF13">
    <property type="entry name" value="TRNA (GUANINE(6)-N2)-METHYLTRANSFERASE THUMP3"/>
    <property type="match status" value="1"/>
</dbReference>
<organism evidence="7">
    <name type="scientific">mine drainage metagenome</name>
    <dbReference type="NCBI Taxonomy" id="410659"/>
    <lineage>
        <taxon>unclassified sequences</taxon>
        <taxon>metagenomes</taxon>
        <taxon>ecological metagenomes</taxon>
    </lineage>
</organism>
<dbReference type="AlphaFoldDB" id="T1B6K4"/>
<comment type="subcellular location">
    <subcellularLocation>
        <location evidence="1">Cytoplasm</location>
    </subcellularLocation>
</comment>
<feature type="domain" description="Ribosomal RNA large subunit methyltransferase K/L-like methyltransferase" evidence="6">
    <location>
        <begin position="6"/>
        <end position="132"/>
    </location>
</feature>
<name>T1B6K4_9ZZZZ</name>
<dbReference type="GO" id="GO:0030488">
    <property type="term" value="P:tRNA methylation"/>
    <property type="evidence" value="ECO:0007669"/>
    <property type="project" value="TreeGrafter"/>
</dbReference>
<dbReference type="InterPro" id="IPR029063">
    <property type="entry name" value="SAM-dependent_MTases_sf"/>
</dbReference>
<sequence>MDPRFSRFCINVSETPKNGTILDPFCGTGGMLIEAGLLGYTVMGIDISQEMVVGTRLNLKFFGVHNYNIIKHNFLEFEGFEEVDSIVTDIPYGRSSSKAGIDSETLFAKIPEKMYRILKPSGHVILVTNTMDYIKNFDLFFDTIFVIPLKIHKSLTRYFIKMKRRSEIKK</sequence>
<dbReference type="Gene3D" id="3.40.50.150">
    <property type="entry name" value="Vaccinia Virus protein VP39"/>
    <property type="match status" value="1"/>
</dbReference>
<keyword evidence="4" id="KW-0808">Transferase</keyword>
<dbReference type="EMBL" id="AUZX01005254">
    <property type="protein sequence ID" value="EQD68556.1"/>
    <property type="molecule type" value="Genomic_DNA"/>
</dbReference>
<dbReference type="InterPro" id="IPR000241">
    <property type="entry name" value="RlmKL-like_Mtase"/>
</dbReference>